<evidence type="ECO:0000256" key="4">
    <source>
        <dbReference type="SAM" id="SignalP"/>
    </source>
</evidence>
<evidence type="ECO:0000256" key="3">
    <source>
        <dbReference type="SAM" id="Phobius"/>
    </source>
</evidence>
<gene>
    <name evidence="5" type="ORF">HP550_04875</name>
</gene>
<feature type="transmembrane region" description="Helical" evidence="3">
    <location>
        <begin position="290"/>
        <end position="309"/>
    </location>
</feature>
<feature type="chain" id="PRO_5031533363" evidence="4">
    <location>
        <begin position="35"/>
        <end position="314"/>
    </location>
</feature>
<reference evidence="5 6" key="1">
    <citation type="submission" date="2020-05" db="EMBL/GenBank/DDBJ databases">
        <title>Genome Sequencing of Type Strains.</title>
        <authorList>
            <person name="Lemaire J.F."/>
            <person name="Inderbitzin P."/>
            <person name="Gregorio O.A."/>
            <person name="Collins S.B."/>
            <person name="Wespe N."/>
            <person name="Knight-Connoni V."/>
        </authorList>
    </citation>
    <scope>NUCLEOTIDE SEQUENCE [LARGE SCALE GENOMIC DNA]</scope>
    <source>
        <strain evidence="5 6">ATCC 25174</strain>
    </source>
</reference>
<dbReference type="RefSeq" id="WP_175346463.1">
    <property type="nucleotide sequence ID" value="NZ_JABMCI010000052.1"/>
</dbReference>
<evidence type="ECO:0000313" key="6">
    <source>
        <dbReference type="Proteomes" id="UP000565724"/>
    </source>
</evidence>
<keyword evidence="3" id="KW-0812">Transmembrane</keyword>
<dbReference type="Pfam" id="PF11999">
    <property type="entry name" value="Ice_binding"/>
    <property type="match status" value="1"/>
</dbReference>
<proteinExistence type="inferred from homology"/>
<accession>A0A7Y6A153</accession>
<keyword evidence="3" id="KW-1133">Transmembrane helix</keyword>
<keyword evidence="2 4" id="KW-0732">Signal</keyword>
<dbReference type="AlphaFoldDB" id="A0A7Y6A153"/>
<protein>
    <submittedName>
        <fullName evidence="5">DUF3494 domain-containing protein</fullName>
    </submittedName>
</protein>
<evidence type="ECO:0000256" key="2">
    <source>
        <dbReference type="ARBA" id="ARBA00022729"/>
    </source>
</evidence>
<sequence>MRTQTSRPRTRTFTVLAAVVVAAALATVPSAAQAALGTPVPLGAGSTFVVLAGAGVTNTGATTLGGDIGTFPTTSITGPGTITQASGVNHGGDAVTQQAKTDLVTAYDAASSQSPDPLGGVELAGLTLEPGVYDTGGVIELNGNLTLDGNGDPNAVFVFQSLSELLAGAASSVTFIDGATACNVYWRVPSSATILAGSRFAGTILAMTSITFEAGATLDGRALARTGTVTMITNTITLPACAPVPGAVAAATPAPAAAAAAGPQVPVTPRGGVATGDGSSLPAAPVDRPVLAALTLLGVGAVVLLAVRLRRARG</sequence>
<dbReference type="InterPro" id="IPR021884">
    <property type="entry name" value="Ice-bd_prot"/>
</dbReference>
<comment type="similarity">
    <text evidence="1">Belongs to the ice-binding protein family.</text>
</comment>
<evidence type="ECO:0000313" key="5">
    <source>
        <dbReference type="EMBL" id="NUU16579.1"/>
    </source>
</evidence>
<organism evidence="5 6">
    <name type="scientific">Cellulomonas humilata</name>
    <dbReference type="NCBI Taxonomy" id="144055"/>
    <lineage>
        <taxon>Bacteria</taxon>
        <taxon>Bacillati</taxon>
        <taxon>Actinomycetota</taxon>
        <taxon>Actinomycetes</taxon>
        <taxon>Micrococcales</taxon>
        <taxon>Cellulomonadaceae</taxon>
        <taxon>Cellulomonas</taxon>
    </lineage>
</organism>
<evidence type="ECO:0000256" key="1">
    <source>
        <dbReference type="ARBA" id="ARBA00005445"/>
    </source>
</evidence>
<feature type="signal peptide" evidence="4">
    <location>
        <begin position="1"/>
        <end position="34"/>
    </location>
</feature>
<name>A0A7Y6A153_9CELL</name>
<keyword evidence="3" id="KW-0472">Membrane</keyword>
<comment type="caution">
    <text evidence="5">The sequence shown here is derived from an EMBL/GenBank/DDBJ whole genome shotgun (WGS) entry which is preliminary data.</text>
</comment>
<keyword evidence="6" id="KW-1185">Reference proteome</keyword>
<dbReference type="EMBL" id="JABMCI010000052">
    <property type="protein sequence ID" value="NUU16579.1"/>
    <property type="molecule type" value="Genomic_DNA"/>
</dbReference>
<dbReference type="Proteomes" id="UP000565724">
    <property type="component" value="Unassembled WGS sequence"/>
</dbReference>